<dbReference type="Pfam" id="PF00752">
    <property type="entry name" value="XPG_N"/>
    <property type="match status" value="1"/>
</dbReference>
<dbReference type="FunFam" id="1.10.150.20:FF:000050">
    <property type="entry name" value="DNA repair protein UVH3"/>
    <property type="match status" value="1"/>
</dbReference>
<dbReference type="GO" id="GO:0004520">
    <property type="term" value="F:DNA endonuclease activity"/>
    <property type="evidence" value="ECO:0007669"/>
    <property type="project" value="TreeGrafter"/>
</dbReference>
<dbReference type="SMART" id="SM00485">
    <property type="entry name" value="XPGN"/>
    <property type="match status" value="1"/>
</dbReference>
<dbReference type="InterPro" id="IPR029060">
    <property type="entry name" value="PIN-like_dom_sf"/>
</dbReference>
<dbReference type="CDD" id="cd09868">
    <property type="entry name" value="PIN_XPG_RAD2"/>
    <property type="match status" value="2"/>
</dbReference>
<dbReference type="SMART" id="SM00279">
    <property type="entry name" value="HhH2"/>
    <property type="match status" value="1"/>
</dbReference>
<dbReference type="CDD" id="cd09904">
    <property type="entry name" value="H3TH_XPG"/>
    <property type="match status" value="1"/>
</dbReference>
<dbReference type="Gene3D" id="1.10.150.20">
    <property type="entry name" value="5' to 3' exonuclease, C-terminal subdomain"/>
    <property type="match status" value="1"/>
</dbReference>
<feature type="transmembrane region" description="Helical" evidence="14">
    <location>
        <begin position="110"/>
        <end position="130"/>
    </location>
</feature>
<feature type="region of interest" description="Disordered" evidence="13">
    <location>
        <begin position="974"/>
        <end position="1021"/>
    </location>
</feature>
<evidence type="ECO:0000256" key="9">
    <source>
        <dbReference type="ARBA" id="ARBA00022842"/>
    </source>
</evidence>
<feature type="compositionally biased region" description="Basic and acidic residues" evidence="13">
    <location>
        <begin position="475"/>
        <end position="489"/>
    </location>
</feature>
<dbReference type="PROSITE" id="PS00841">
    <property type="entry name" value="XPG_1"/>
    <property type="match status" value="1"/>
</dbReference>
<dbReference type="InterPro" id="IPR006086">
    <property type="entry name" value="XPG-I_dom"/>
</dbReference>
<dbReference type="Gene3D" id="3.40.50.1010">
    <property type="entry name" value="5'-nuclease"/>
    <property type="match status" value="2"/>
</dbReference>
<evidence type="ECO:0000313" key="17">
    <source>
        <dbReference type="EMBL" id="CAD1831504.1"/>
    </source>
</evidence>
<dbReference type="Pfam" id="PF00867">
    <property type="entry name" value="XPG_I"/>
    <property type="match status" value="1"/>
</dbReference>
<name>A0A6V7PL02_ANACO</name>
<dbReference type="GO" id="GO:0046872">
    <property type="term" value="F:metal ion binding"/>
    <property type="evidence" value="ECO:0007669"/>
    <property type="project" value="UniProtKB-KW"/>
</dbReference>
<keyword evidence="9" id="KW-0460">Magnesium</keyword>
<evidence type="ECO:0000256" key="3">
    <source>
        <dbReference type="ARBA" id="ARBA00005283"/>
    </source>
</evidence>
<evidence type="ECO:0000256" key="2">
    <source>
        <dbReference type="ARBA" id="ARBA00004123"/>
    </source>
</evidence>
<feature type="compositionally biased region" description="Basic residues" evidence="13">
    <location>
        <begin position="983"/>
        <end position="992"/>
    </location>
</feature>
<dbReference type="InterPro" id="IPR001044">
    <property type="entry name" value="XPG/Rad2_eukaryotes"/>
</dbReference>
<dbReference type="InterPro" id="IPR019974">
    <property type="entry name" value="XPG_CS"/>
</dbReference>
<feature type="region of interest" description="Disordered" evidence="13">
    <location>
        <begin position="1300"/>
        <end position="1435"/>
    </location>
</feature>
<evidence type="ECO:0000256" key="6">
    <source>
        <dbReference type="ARBA" id="ARBA00022759"/>
    </source>
</evidence>
<feature type="compositionally biased region" description="Basic residues" evidence="13">
    <location>
        <begin position="1154"/>
        <end position="1164"/>
    </location>
</feature>
<dbReference type="FunFam" id="3.40.50.1010:FF:000029">
    <property type="entry name" value="DNA repair protein UVH3"/>
    <property type="match status" value="1"/>
</dbReference>
<keyword evidence="12" id="KW-0175">Coiled coil</keyword>
<evidence type="ECO:0000256" key="12">
    <source>
        <dbReference type="SAM" id="Coils"/>
    </source>
</evidence>
<evidence type="ECO:0000259" key="16">
    <source>
        <dbReference type="SMART" id="SM00485"/>
    </source>
</evidence>
<keyword evidence="14" id="KW-0472">Membrane</keyword>
<keyword evidence="14" id="KW-1133">Transmembrane helix</keyword>
<feature type="region of interest" description="Disordered" evidence="13">
    <location>
        <begin position="347"/>
        <end position="412"/>
    </location>
</feature>
<feature type="compositionally biased region" description="Basic and acidic residues" evidence="13">
    <location>
        <begin position="384"/>
        <end position="394"/>
    </location>
</feature>
<keyword evidence="8" id="KW-0378">Hydrolase</keyword>
<feature type="domain" description="XPG N-terminal" evidence="16">
    <location>
        <begin position="8"/>
        <end position="99"/>
    </location>
</feature>
<feature type="domain" description="XPG-I" evidence="15">
    <location>
        <begin position="847"/>
        <end position="916"/>
    </location>
</feature>
<sequence>MHLNRWSLGAPRPVGRRVSVETLAGKKLAIDASIWMVQFMKAMRDEKGEMVRNAHLLGFFRRICKLLFLRTKPVFVFDGATPPLKRRTIASRRRHRDAARAKIRKTAEKLLLAHVCLLWAPPALTFAVIMCFDGYTLISVRIWQLKAKRLEELAAEIKNGRAKKCDPKGKQVESGRAGESSKDRAFSAQESLDELLAASLAAEEERELTEKAEASAVSALAEEEGDDDENEEMILPLTTNNIDPAVLASLPPSMQLDLLVQMRERVMAENRQKYQKIKKVPAKFSELQIQSYLKTVAFRREIDEVQRCAAGRGLGGVQTSRIASESNREFIFSSSFTGDKLKLTTRIGKDGDADNCSVKEQNTSGFTNGSSHSKSATDAPPSDFMKEYEQENSRRGFSIDQGPSGTKRVPDVHGLFESNETNVLSSNEDNNEIISKNVHESAVEVNGSSSEPSFLRKKSPKESDNSECIWEEAVVEEKRGTPKEDEKDGLSSLVQRGSNEEDEVDWKEALCHTTKVASDSPLQPIKVSRGLLEEEHLIEEAIRRSLEDLERQNSAADNLNLGTSSRIQSDNQSSLGFDSNDLELFESGGKTCDSLETHSTRNMSYFIECGTSKGINIDEQDVMLDTEQAYADAQGDQQVILLANADRVDFLHATDSRSSLENISEKFQNVDISHTNNAVHAGPADCKLTWKHQSEDTKKYAGSDSGLEVPAETNGKLSYMTKSNMPEYVVSETRSSQNWDSIQPSGRINDNNYLKKNIVMDEVVVNTDLQKEKSIVEDADLSRPIVGNIETEYHIDDHSEVSEAGLEEEISLLRQEQLNLGDEQRKLERNAESVSSEMFVECQELLQLFGLPYIIAPMEAEAQCAYMERKSLVDGVVTDDSDVFLFGARSVYKNIFDDRKYVETYFMKDIESELGLTREKLIRMALLLGSDYTEGVSGIGIVNAIEVVHAFPEEYGLNMFREWIESPDPSILGNLDNHSNSSSKKRTSKASKKGADATMSNAEESTFKGHDDQPSTSGNDNIMETFMSKHRNVSKNWHIPSSFPSEAVISAYTSPQIDESTDPFSWGKPDINLLRKMCWERFGWNSQKADELLVPVLNEYNKHQTQLRLEAFYMFNERFAKIRSQRIKKAVKGITGGRSSDLTDDLAQEEYSGKKLRRKKRTHKIVQSDSGSEKSGCRSGRSELSAFVSGRARGMNRARGRGSGRSQEKTNFEVNNEVSADDSSDQEEMENHTIPEAVTELHGSRRPPKQVKYAEEDHNNVSSDKIIDGSELHQAAMEQELIKREIAVGSCANQCDEIQQGTSSIHDSPRWESDENDGLASGCTDGKQSSPMDTSSRDYLFSGGGFCLDESEDMQQDAMAEPSARMPEESAEPPLKEVDVSGDQQHLDKDASQQVNAQETSELEQSVSVYSSRSKGRAKHGLSAMPSLKRKRTGS</sequence>
<keyword evidence="14" id="KW-0812">Transmembrane</keyword>
<gene>
    <name evidence="17" type="ORF">CB5_LOCUS14715</name>
</gene>
<feature type="region of interest" description="Disordered" evidence="13">
    <location>
        <begin position="1152"/>
        <end position="1258"/>
    </location>
</feature>
<evidence type="ECO:0000256" key="7">
    <source>
        <dbReference type="ARBA" id="ARBA00022763"/>
    </source>
</evidence>
<accession>A0A6V7PL02</accession>
<feature type="coiled-coil region" evidence="12">
    <location>
        <begin position="532"/>
        <end position="559"/>
    </location>
</feature>
<dbReference type="SUPFAM" id="SSF47807">
    <property type="entry name" value="5' to 3' exonuclease, C-terminal subdomain"/>
    <property type="match status" value="1"/>
</dbReference>
<keyword evidence="5" id="KW-0479">Metal-binding</keyword>
<feature type="compositionally biased region" description="Polar residues" evidence="13">
    <location>
        <begin position="358"/>
        <end position="376"/>
    </location>
</feature>
<evidence type="ECO:0008006" key="18">
    <source>
        <dbReference type="Google" id="ProtNLM"/>
    </source>
</evidence>
<evidence type="ECO:0000256" key="11">
    <source>
        <dbReference type="ARBA" id="ARBA00023242"/>
    </source>
</evidence>
<keyword evidence="10" id="KW-0234">DNA repair</keyword>
<evidence type="ECO:0000256" key="14">
    <source>
        <dbReference type="SAM" id="Phobius"/>
    </source>
</evidence>
<keyword evidence="6" id="KW-0255">Endonuclease</keyword>
<evidence type="ECO:0000256" key="4">
    <source>
        <dbReference type="ARBA" id="ARBA00022722"/>
    </source>
</evidence>
<dbReference type="InterPro" id="IPR006085">
    <property type="entry name" value="XPG_DNA_repair_N"/>
</dbReference>
<dbReference type="InterPro" id="IPR036279">
    <property type="entry name" value="5-3_exonuclease_C_sf"/>
</dbReference>
<dbReference type="GO" id="GO:0003697">
    <property type="term" value="F:single-stranded DNA binding"/>
    <property type="evidence" value="ECO:0007669"/>
    <property type="project" value="InterPro"/>
</dbReference>
<evidence type="ECO:0000256" key="8">
    <source>
        <dbReference type="ARBA" id="ARBA00022801"/>
    </source>
</evidence>
<dbReference type="InterPro" id="IPR006084">
    <property type="entry name" value="XPG/Rad2"/>
</dbReference>
<dbReference type="GO" id="GO:0006289">
    <property type="term" value="P:nucleotide-excision repair"/>
    <property type="evidence" value="ECO:0007669"/>
    <property type="project" value="InterPro"/>
</dbReference>
<feature type="region of interest" description="Disordered" evidence="13">
    <location>
        <begin position="164"/>
        <end position="184"/>
    </location>
</feature>
<proteinExistence type="inferred from homology"/>
<keyword evidence="4" id="KW-0540">Nuclease</keyword>
<dbReference type="PROSITE" id="PS00842">
    <property type="entry name" value="XPG_2"/>
    <property type="match status" value="1"/>
</dbReference>
<evidence type="ECO:0000256" key="10">
    <source>
        <dbReference type="ARBA" id="ARBA00023204"/>
    </source>
</evidence>
<evidence type="ECO:0000256" key="5">
    <source>
        <dbReference type="ARBA" id="ARBA00022723"/>
    </source>
</evidence>
<keyword evidence="11" id="KW-0539">Nucleus</keyword>
<keyword evidence="7" id="KW-0227">DNA damage</keyword>
<feature type="compositionally biased region" description="Basic and acidic residues" evidence="13">
    <location>
        <begin position="164"/>
        <end position="173"/>
    </location>
</feature>
<comment type="similarity">
    <text evidence="3">Belongs to the XPG/RAD2 endonuclease family. XPG subfamily.</text>
</comment>
<feature type="compositionally biased region" description="Basic and acidic residues" evidence="13">
    <location>
        <begin position="1374"/>
        <end position="1391"/>
    </location>
</feature>
<evidence type="ECO:0000256" key="1">
    <source>
        <dbReference type="ARBA" id="ARBA00001946"/>
    </source>
</evidence>
<dbReference type="GO" id="GO:0005634">
    <property type="term" value="C:nucleus"/>
    <property type="evidence" value="ECO:0007669"/>
    <property type="project" value="UniProtKB-SubCell"/>
</dbReference>
<organism evidence="17">
    <name type="scientific">Ananas comosus var. bracteatus</name>
    <name type="common">red pineapple</name>
    <dbReference type="NCBI Taxonomy" id="296719"/>
    <lineage>
        <taxon>Eukaryota</taxon>
        <taxon>Viridiplantae</taxon>
        <taxon>Streptophyta</taxon>
        <taxon>Embryophyta</taxon>
        <taxon>Tracheophyta</taxon>
        <taxon>Spermatophyta</taxon>
        <taxon>Magnoliopsida</taxon>
        <taxon>Liliopsida</taxon>
        <taxon>Poales</taxon>
        <taxon>Bromeliaceae</taxon>
        <taxon>Bromelioideae</taxon>
        <taxon>Ananas</taxon>
    </lineage>
</organism>
<dbReference type="EMBL" id="LR862149">
    <property type="protein sequence ID" value="CAD1831504.1"/>
    <property type="molecule type" value="Genomic_DNA"/>
</dbReference>
<dbReference type="SMART" id="SM00484">
    <property type="entry name" value="XPGI"/>
    <property type="match status" value="1"/>
</dbReference>
<dbReference type="SUPFAM" id="SSF88723">
    <property type="entry name" value="PIN domain-like"/>
    <property type="match status" value="1"/>
</dbReference>
<dbReference type="PANTHER" id="PTHR16171:SF7">
    <property type="entry name" value="DNA REPAIR PROTEIN RAD2"/>
    <property type="match status" value="1"/>
</dbReference>
<protein>
    <recommendedName>
        <fullName evidence="18">DNA repair protein UVH3</fullName>
    </recommendedName>
</protein>
<evidence type="ECO:0000259" key="15">
    <source>
        <dbReference type="SMART" id="SM00484"/>
    </source>
</evidence>
<dbReference type="PRINTS" id="PR00066">
    <property type="entry name" value="XRODRMPGMNTG"/>
</dbReference>
<feature type="compositionally biased region" description="Polar residues" evidence="13">
    <location>
        <begin position="1392"/>
        <end position="1413"/>
    </location>
</feature>
<dbReference type="GO" id="GO:0016788">
    <property type="term" value="F:hydrolase activity, acting on ester bonds"/>
    <property type="evidence" value="ECO:0007669"/>
    <property type="project" value="InterPro"/>
</dbReference>
<comment type="cofactor">
    <cofactor evidence="1">
        <name>Mg(2+)</name>
        <dbReference type="ChEBI" id="CHEBI:18420"/>
    </cofactor>
</comment>
<dbReference type="PANTHER" id="PTHR16171">
    <property type="entry name" value="DNA REPAIR PROTEIN COMPLEMENTING XP-G CELLS-RELATED"/>
    <property type="match status" value="1"/>
</dbReference>
<feature type="region of interest" description="Disordered" evidence="13">
    <location>
        <begin position="442"/>
        <end position="502"/>
    </location>
</feature>
<dbReference type="InterPro" id="IPR008918">
    <property type="entry name" value="HhH2"/>
</dbReference>
<comment type="subcellular location">
    <subcellularLocation>
        <location evidence="2">Nucleus</location>
    </subcellularLocation>
</comment>
<feature type="compositionally biased region" description="Acidic residues" evidence="13">
    <location>
        <begin position="1219"/>
        <end position="1228"/>
    </location>
</feature>
<reference evidence="17" key="1">
    <citation type="submission" date="2020-07" db="EMBL/GenBank/DDBJ databases">
        <authorList>
            <person name="Lin J."/>
        </authorList>
    </citation>
    <scope>NUCLEOTIDE SEQUENCE</scope>
</reference>
<evidence type="ECO:0000256" key="13">
    <source>
        <dbReference type="SAM" id="MobiDB-lite"/>
    </source>
</evidence>
<dbReference type="PRINTS" id="PR00853">
    <property type="entry name" value="XPGRADSUPER"/>
</dbReference>